<dbReference type="SMART" id="SM00174">
    <property type="entry name" value="RHO"/>
    <property type="match status" value="1"/>
</dbReference>
<dbReference type="GO" id="GO:0005525">
    <property type="term" value="F:GTP binding"/>
    <property type="evidence" value="ECO:0007669"/>
    <property type="project" value="InterPro"/>
</dbReference>
<dbReference type="AlphaFoldDB" id="A0AAD8ITI4"/>
<dbReference type="InterPro" id="IPR027417">
    <property type="entry name" value="P-loop_NTPase"/>
</dbReference>
<dbReference type="GO" id="GO:0003924">
    <property type="term" value="F:GTPase activity"/>
    <property type="evidence" value="ECO:0007669"/>
    <property type="project" value="InterPro"/>
</dbReference>
<evidence type="ECO:0000313" key="2">
    <source>
        <dbReference type="EMBL" id="KAK1391824.1"/>
    </source>
</evidence>
<keyword evidence="1" id="KW-0547">Nucleotide-binding</keyword>
<organism evidence="2 3">
    <name type="scientific">Heracleum sosnowskyi</name>
    <dbReference type="NCBI Taxonomy" id="360622"/>
    <lineage>
        <taxon>Eukaryota</taxon>
        <taxon>Viridiplantae</taxon>
        <taxon>Streptophyta</taxon>
        <taxon>Embryophyta</taxon>
        <taxon>Tracheophyta</taxon>
        <taxon>Spermatophyta</taxon>
        <taxon>Magnoliopsida</taxon>
        <taxon>eudicotyledons</taxon>
        <taxon>Gunneridae</taxon>
        <taxon>Pentapetalae</taxon>
        <taxon>asterids</taxon>
        <taxon>campanulids</taxon>
        <taxon>Apiales</taxon>
        <taxon>Apiaceae</taxon>
        <taxon>Apioideae</taxon>
        <taxon>apioid superclade</taxon>
        <taxon>Tordylieae</taxon>
        <taxon>Tordyliinae</taxon>
        <taxon>Heracleum</taxon>
    </lineage>
</organism>
<evidence type="ECO:0000256" key="1">
    <source>
        <dbReference type="ARBA" id="ARBA00022741"/>
    </source>
</evidence>
<protein>
    <submittedName>
        <fullName evidence="2">Septum-promoting GTP-binding protein 1-like</fullName>
    </submittedName>
</protein>
<dbReference type="SMART" id="SM00175">
    <property type="entry name" value="RAB"/>
    <property type="match status" value="1"/>
</dbReference>
<name>A0AAD8ITI4_9APIA</name>
<comment type="caution">
    <text evidence="2">The sequence shown here is derived from an EMBL/GenBank/DDBJ whole genome shotgun (WGS) entry which is preliminary data.</text>
</comment>
<dbReference type="Proteomes" id="UP001237642">
    <property type="component" value="Unassembled WGS sequence"/>
</dbReference>
<dbReference type="PROSITE" id="PS51419">
    <property type="entry name" value="RAB"/>
    <property type="match status" value="1"/>
</dbReference>
<dbReference type="EMBL" id="JAUIZM010000003">
    <property type="protein sequence ID" value="KAK1391824.1"/>
    <property type="molecule type" value="Genomic_DNA"/>
</dbReference>
<proteinExistence type="predicted"/>
<keyword evidence="3" id="KW-1185">Reference proteome</keyword>
<dbReference type="PRINTS" id="PR00449">
    <property type="entry name" value="RASTRNSFRMNG"/>
</dbReference>
<evidence type="ECO:0000313" key="3">
    <source>
        <dbReference type="Proteomes" id="UP001237642"/>
    </source>
</evidence>
<gene>
    <name evidence="2" type="ORF">POM88_010880</name>
</gene>
<sequence>MVTGKATLLQQYSRFIWDRILLCSTGKPSDYQRLNNLENSSRSNISEEGNDEDPMSSASCRYDSDCDFISVKIIVLGDCKIGKTTFVTKHADDEQLETRCLETKGLNLTDRSLLVQGARIAFTIWDVGGDRESADQVPLACKDAAAILFMFDLTSRCTLYSVVEWYSKARKWNQTAIPILVGTKFDEFIRLPPDLQWTIVIQAREYAKAIKATLFFSSAIHNINVNKIFKFLVAKLFNLPWSVERNLTPGEPVIDY</sequence>
<dbReference type="FunFam" id="3.40.50.300:FF:000927">
    <property type="entry name" value="Septum-promoting GTP-binding protein 1"/>
    <property type="match status" value="1"/>
</dbReference>
<reference evidence="2" key="2">
    <citation type="submission" date="2023-05" db="EMBL/GenBank/DDBJ databases">
        <authorList>
            <person name="Schelkunov M.I."/>
        </authorList>
    </citation>
    <scope>NUCLEOTIDE SEQUENCE</scope>
    <source>
        <strain evidence="2">Hsosn_3</strain>
        <tissue evidence="2">Leaf</tissue>
    </source>
</reference>
<dbReference type="InterPro" id="IPR005225">
    <property type="entry name" value="Small_GTP-bd"/>
</dbReference>
<dbReference type="InterPro" id="IPR001806">
    <property type="entry name" value="Small_GTPase"/>
</dbReference>
<dbReference type="PANTHER" id="PTHR47978">
    <property type="match status" value="1"/>
</dbReference>
<accession>A0AAD8ITI4</accession>
<reference evidence="2" key="1">
    <citation type="submission" date="2023-02" db="EMBL/GenBank/DDBJ databases">
        <title>Genome of toxic invasive species Heracleum sosnowskyi carries increased number of genes despite the absence of recent whole-genome duplications.</title>
        <authorList>
            <person name="Schelkunov M."/>
            <person name="Shtratnikova V."/>
            <person name="Makarenko M."/>
            <person name="Klepikova A."/>
            <person name="Omelchenko D."/>
            <person name="Novikova G."/>
            <person name="Obukhova E."/>
            <person name="Bogdanov V."/>
            <person name="Penin A."/>
            <person name="Logacheva M."/>
        </authorList>
    </citation>
    <scope>NUCLEOTIDE SEQUENCE</scope>
    <source>
        <strain evidence="2">Hsosn_3</strain>
        <tissue evidence="2">Leaf</tissue>
    </source>
</reference>
<dbReference type="NCBIfam" id="TIGR00231">
    <property type="entry name" value="small_GTP"/>
    <property type="match status" value="1"/>
</dbReference>
<dbReference type="Gene3D" id="3.40.50.300">
    <property type="entry name" value="P-loop containing nucleotide triphosphate hydrolases"/>
    <property type="match status" value="1"/>
</dbReference>
<dbReference type="Pfam" id="PF00071">
    <property type="entry name" value="Ras"/>
    <property type="match status" value="1"/>
</dbReference>
<dbReference type="SUPFAM" id="SSF52540">
    <property type="entry name" value="P-loop containing nucleoside triphosphate hydrolases"/>
    <property type="match status" value="1"/>
</dbReference>